<keyword evidence="4" id="KW-1185">Reference proteome</keyword>
<name>A0A9P6BZW8_9AGAR</name>
<gene>
    <name evidence="3" type="ORF">P691DRAFT_784613</name>
</gene>
<feature type="compositionally biased region" description="Low complexity" evidence="1">
    <location>
        <begin position="944"/>
        <end position="954"/>
    </location>
</feature>
<reference evidence="3" key="1">
    <citation type="submission" date="2020-11" db="EMBL/GenBank/DDBJ databases">
        <authorList>
            <consortium name="DOE Joint Genome Institute"/>
            <person name="Ahrendt S."/>
            <person name="Riley R."/>
            <person name="Andreopoulos W."/>
            <person name="Labutti K."/>
            <person name="Pangilinan J."/>
            <person name="Ruiz-Duenas F.J."/>
            <person name="Barrasa J.M."/>
            <person name="Sanchez-Garcia M."/>
            <person name="Camarero S."/>
            <person name="Miyauchi S."/>
            <person name="Serrano A."/>
            <person name="Linde D."/>
            <person name="Babiker R."/>
            <person name="Drula E."/>
            <person name="Ayuso-Fernandez I."/>
            <person name="Pacheco R."/>
            <person name="Padilla G."/>
            <person name="Ferreira P."/>
            <person name="Barriuso J."/>
            <person name="Kellner H."/>
            <person name="Castanera R."/>
            <person name="Alfaro M."/>
            <person name="Ramirez L."/>
            <person name="Pisabarro A.G."/>
            <person name="Kuo A."/>
            <person name="Tritt A."/>
            <person name="Lipzen A."/>
            <person name="He G."/>
            <person name="Yan M."/>
            <person name="Ng V."/>
            <person name="Cullen D."/>
            <person name="Martin F."/>
            <person name="Rosso M.-N."/>
            <person name="Henrissat B."/>
            <person name="Hibbett D."/>
            <person name="Martinez A.T."/>
            <person name="Grigoriev I.V."/>
        </authorList>
    </citation>
    <scope>NUCLEOTIDE SEQUENCE</scope>
    <source>
        <strain evidence="3">MF-IS2</strain>
    </source>
</reference>
<dbReference type="InterPro" id="IPR008271">
    <property type="entry name" value="Ser/Thr_kinase_AS"/>
</dbReference>
<feature type="compositionally biased region" description="Low complexity" evidence="1">
    <location>
        <begin position="1"/>
        <end position="19"/>
    </location>
</feature>
<feature type="region of interest" description="Disordered" evidence="1">
    <location>
        <begin position="1"/>
        <end position="42"/>
    </location>
</feature>
<dbReference type="PROSITE" id="PS50011">
    <property type="entry name" value="PROTEIN_KINASE_DOM"/>
    <property type="match status" value="1"/>
</dbReference>
<feature type="compositionally biased region" description="Basic and acidic residues" evidence="1">
    <location>
        <begin position="20"/>
        <end position="31"/>
    </location>
</feature>
<dbReference type="InterPro" id="IPR011009">
    <property type="entry name" value="Kinase-like_dom_sf"/>
</dbReference>
<dbReference type="InterPro" id="IPR000719">
    <property type="entry name" value="Prot_kinase_dom"/>
</dbReference>
<dbReference type="GO" id="GO:0005737">
    <property type="term" value="C:cytoplasm"/>
    <property type="evidence" value="ECO:0007669"/>
    <property type="project" value="TreeGrafter"/>
</dbReference>
<organism evidence="3 4">
    <name type="scientific">Macrolepiota fuliginosa MF-IS2</name>
    <dbReference type="NCBI Taxonomy" id="1400762"/>
    <lineage>
        <taxon>Eukaryota</taxon>
        <taxon>Fungi</taxon>
        <taxon>Dikarya</taxon>
        <taxon>Basidiomycota</taxon>
        <taxon>Agaricomycotina</taxon>
        <taxon>Agaricomycetes</taxon>
        <taxon>Agaricomycetidae</taxon>
        <taxon>Agaricales</taxon>
        <taxon>Agaricineae</taxon>
        <taxon>Agaricaceae</taxon>
        <taxon>Macrolepiota</taxon>
    </lineage>
</organism>
<feature type="region of interest" description="Disordered" evidence="1">
    <location>
        <begin position="663"/>
        <end position="687"/>
    </location>
</feature>
<feature type="region of interest" description="Disordered" evidence="1">
    <location>
        <begin position="758"/>
        <end position="954"/>
    </location>
</feature>
<dbReference type="OrthoDB" id="28112at2759"/>
<dbReference type="Gene3D" id="1.10.510.10">
    <property type="entry name" value="Transferase(Phosphotransferase) domain 1"/>
    <property type="match status" value="1"/>
</dbReference>
<dbReference type="Gene3D" id="3.30.200.20">
    <property type="entry name" value="Phosphorylase Kinase, domain 1"/>
    <property type="match status" value="1"/>
</dbReference>
<dbReference type="GO" id="GO:0004674">
    <property type="term" value="F:protein serine/threonine kinase activity"/>
    <property type="evidence" value="ECO:0007669"/>
    <property type="project" value="InterPro"/>
</dbReference>
<dbReference type="InterPro" id="IPR045269">
    <property type="entry name" value="Atg1-like"/>
</dbReference>
<protein>
    <submittedName>
        <fullName evidence="3">Pkinase-domain-containing protein</fullName>
    </submittedName>
</protein>
<dbReference type="PROSITE" id="PS00108">
    <property type="entry name" value="PROTEIN_KINASE_ST"/>
    <property type="match status" value="1"/>
</dbReference>
<feature type="compositionally biased region" description="Basic and acidic residues" evidence="1">
    <location>
        <begin position="1001"/>
        <end position="1014"/>
    </location>
</feature>
<dbReference type="SUPFAM" id="SSF56112">
    <property type="entry name" value="Protein kinase-like (PK-like)"/>
    <property type="match status" value="1"/>
</dbReference>
<dbReference type="EMBL" id="MU151274">
    <property type="protein sequence ID" value="KAF9445912.1"/>
    <property type="molecule type" value="Genomic_DNA"/>
</dbReference>
<proteinExistence type="predicted"/>
<accession>A0A9P6BZW8</accession>
<feature type="compositionally biased region" description="Low complexity" evidence="1">
    <location>
        <begin position="54"/>
        <end position="73"/>
    </location>
</feature>
<evidence type="ECO:0000313" key="3">
    <source>
        <dbReference type="EMBL" id="KAF9445912.1"/>
    </source>
</evidence>
<feature type="compositionally biased region" description="Polar residues" evidence="1">
    <location>
        <begin position="834"/>
        <end position="853"/>
    </location>
</feature>
<feature type="region of interest" description="Disordered" evidence="1">
    <location>
        <begin position="54"/>
        <end position="108"/>
    </location>
</feature>
<evidence type="ECO:0000313" key="4">
    <source>
        <dbReference type="Proteomes" id="UP000807342"/>
    </source>
</evidence>
<evidence type="ECO:0000259" key="2">
    <source>
        <dbReference type="PROSITE" id="PS50011"/>
    </source>
</evidence>
<feature type="compositionally biased region" description="Polar residues" evidence="1">
    <location>
        <begin position="779"/>
        <end position="796"/>
    </location>
</feature>
<dbReference type="GO" id="GO:0010506">
    <property type="term" value="P:regulation of autophagy"/>
    <property type="evidence" value="ECO:0007669"/>
    <property type="project" value="InterPro"/>
</dbReference>
<dbReference type="PANTHER" id="PTHR24348">
    <property type="entry name" value="SERINE/THREONINE-PROTEIN KINASE UNC-51-RELATED"/>
    <property type="match status" value="1"/>
</dbReference>
<feature type="domain" description="Protein kinase" evidence="2">
    <location>
        <begin position="159"/>
        <end position="505"/>
    </location>
</feature>
<dbReference type="Proteomes" id="UP000807342">
    <property type="component" value="Unassembled WGS sequence"/>
</dbReference>
<feature type="region of interest" description="Disordered" evidence="1">
    <location>
        <begin position="701"/>
        <end position="741"/>
    </location>
</feature>
<feature type="compositionally biased region" description="Polar residues" evidence="1">
    <location>
        <begin position="81"/>
        <end position="92"/>
    </location>
</feature>
<feature type="compositionally biased region" description="Low complexity" evidence="1">
    <location>
        <begin position="797"/>
        <end position="811"/>
    </location>
</feature>
<feature type="compositionally biased region" description="Low complexity" evidence="1">
    <location>
        <begin position="922"/>
        <end position="937"/>
    </location>
</feature>
<feature type="compositionally biased region" description="Pro residues" evidence="1">
    <location>
        <begin position="711"/>
        <end position="721"/>
    </location>
</feature>
<sequence length="1070" mass="116098">MLQYPLQLPPLSLSSSPKLSPKDTDYFRPNDPRFPPKRLHKDSLVNRSSLISPLAHPANHASSPSSTSPSANSVKLPRSPYISSRPLSTSIPVPSVKPSNGPIHSQASSISSTIEDVLAPGDVVGEGCSLQGEAIRLVSISSQFDADDDPDLIEPAHEFEVVRRLGSGSYAVVYLVKEVLSRSPQSEDGHMSTLGSMEFDGHLSRRPETVYGREYAIKCLSKANLDEEALDAQLTEVTIHQSLHSHPNIVTLHRTLETSSLLLLLLEYVPGEDLFYFLEQARDHYESDNFNSIDAVSVSRTPPTPSLLSNLHPSQLLSRTRLRLIASMFAQMCDAVAACHAQQVFHRDIKPENFIVTDGYTTLSDGRQERKVIVKLTDFGLSTTDIESSDMDCGSAPYMSYECRNNVAPTYRPRAADVWSLGIVLINMLYHFNPWTDTSQGVCPSFDLYRRDPVNFFMYRFTGMTRPVADFLANRVFCILDDPGDDSPRVTASEFGMWIKNLPTLLGGYHGMHRTLSNSSTQGHPIALSTPLSHRPTSRDPSVSARASRTPALVARSLSRAPSLGPAYEREEPCELSTVYDQESEEQLQEFEEKEPEQFLEEVQTQVIDDDPASIRTTSTKRRKRGLRKGKGATAAVPNTATDETLITLTIASQALAREISLASRASSNKSASTKASMTSSARRRAAGPYEPVAVFSMPKHLITGNKGTPPTAPPPVPSPLPNSSVSPNPIAPPVKKPSKWKLSFGKQNASVSTTNVAAGTAPSVEDNTPPSPLDLGSSHPQPMSTTASNVSSLIMSLNAPTTNSAASSTTRLDEPPSNWTRGRRGRGSPPPIKSTSRSPGYALSTSPHTFNTWAFGEKRSDRSDRAISPNSTRSGRSMRPPVASSASSVASENWRSSMSTTSSAGTSTSAFTRYSNSSNRSISTTATSVSSTSWRTGGKGPQSSASSAHSHSAYPTLPKNIKIMTGVPWELDQLPRGQYPNPVGDIFGSPPLRKPRTRKAKDPKLDTINERPGFHGGTARAPEKLRRDASTSTTDLAGNGKEEGSENVKKVQKGQINALAKMLSALRRP</sequence>
<feature type="region of interest" description="Disordered" evidence="1">
    <location>
        <begin position="516"/>
        <end position="551"/>
    </location>
</feature>
<comment type="caution">
    <text evidence="3">The sequence shown here is derived from an EMBL/GenBank/DDBJ whole genome shotgun (WGS) entry which is preliminary data.</text>
</comment>
<feature type="compositionally biased region" description="Basic and acidic residues" evidence="1">
    <location>
        <begin position="857"/>
        <end position="866"/>
    </location>
</feature>
<feature type="compositionally biased region" description="Low complexity" evidence="1">
    <location>
        <begin position="663"/>
        <end position="681"/>
    </location>
</feature>
<dbReference type="GO" id="GO:0005524">
    <property type="term" value="F:ATP binding"/>
    <property type="evidence" value="ECO:0007669"/>
    <property type="project" value="InterPro"/>
</dbReference>
<feature type="compositionally biased region" description="Low complexity" evidence="1">
    <location>
        <begin position="883"/>
        <end position="913"/>
    </location>
</feature>
<evidence type="ECO:0000256" key="1">
    <source>
        <dbReference type="SAM" id="MobiDB-lite"/>
    </source>
</evidence>
<dbReference type="SMART" id="SM00220">
    <property type="entry name" value="S_TKc"/>
    <property type="match status" value="1"/>
</dbReference>
<feature type="compositionally biased region" description="Basic and acidic residues" evidence="1">
    <location>
        <begin position="1041"/>
        <end position="1050"/>
    </location>
</feature>
<dbReference type="Pfam" id="PF00069">
    <property type="entry name" value="Pkinase"/>
    <property type="match status" value="1"/>
</dbReference>
<feature type="region of interest" description="Disordered" evidence="1">
    <location>
        <begin position="984"/>
        <end position="1052"/>
    </location>
</feature>
<dbReference type="AlphaFoldDB" id="A0A9P6BZW8"/>